<protein>
    <submittedName>
        <fullName evidence="2">Bro-2</fullName>
    </submittedName>
</protein>
<dbReference type="Proteomes" id="UP000201917">
    <property type="component" value="Segment"/>
</dbReference>
<name>A0A097P8X9_9ABAC</name>
<reference evidence="2 3" key="1">
    <citation type="journal article" date="2014" name="PLoS ONE">
        <title>Genomic Sequencing and Analysis of Sucra jujuba Nucleopolyhedrovirus.</title>
        <authorList>
            <person name="Liu X."/>
            <person name="Yin F."/>
            <person name="Zhu Z."/>
            <person name="Hou D."/>
            <person name="Wang J."/>
            <person name="Zhang L."/>
            <person name="Wang M."/>
            <person name="Wang H."/>
            <person name="Hu Z."/>
            <person name="Deng F."/>
        </authorList>
    </citation>
    <scope>NUCLEOTIDE SEQUENCE [LARGE SCALE GENOMIC DNA]</scope>
    <source>
        <strain evidence="2">473</strain>
    </source>
</reference>
<dbReference type="InterPro" id="IPR022549">
    <property type="entry name" value="DUF3627"/>
</dbReference>
<sequence>MYKKILLKKTKGCGKRGVKELRRNLLRFHHRPTHCYVKQSQNFNLMTKILRRRHKPKNKKLLHVLVVCELSDDRFAFLRTQTRSLKRALKNLCRNESKQAPSKSPIVVMHVVHVPNSINLYNRLKNVYQKINLNRKIM</sequence>
<evidence type="ECO:0000313" key="3">
    <source>
        <dbReference type="Proteomes" id="UP000201917"/>
    </source>
</evidence>
<feature type="domain" description="DUF3627" evidence="1">
    <location>
        <begin position="52"/>
        <end position="130"/>
    </location>
</feature>
<organism evidence="2 3">
    <name type="scientific">Sucra jujuba nucleopolyhedrovirus</name>
    <dbReference type="NCBI Taxonomy" id="1563660"/>
    <lineage>
        <taxon>Viruses</taxon>
        <taxon>Viruses incertae sedis</taxon>
        <taxon>Naldaviricetes</taxon>
        <taxon>Lefavirales</taxon>
        <taxon>Baculoviridae</taxon>
        <taxon>Alphabaculovirus</taxon>
        <taxon>Alphabaculovirus sujujubae</taxon>
    </lineage>
</organism>
<dbReference type="GeneID" id="26382502"/>
<dbReference type="RefSeq" id="YP_009186738.1">
    <property type="nucleotide sequence ID" value="NC_028636.1"/>
</dbReference>
<dbReference type="EMBL" id="KJ676450">
    <property type="protein sequence ID" value="AIU41286.1"/>
    <property type="molecule type" value="Genomic_DNA"/>
</dbReference>
<accession>A0A097P8X9</accession>
<dbReference type="KEGG" id="vg:26382502"/>
<dbReference type="Pfam" id="PF12299">
    <property type="entry name" value="DUF3627"/>
    <property type="match status" value="1"/>
</dbReference>
<dbReference type="OrthoDB" id="14957at10239"/>
<proteinExistence type="predicted"/>
<keyword evidence="3" id="KW-1185">Reference proteome</keyword>
<evidence type="ECO:0000259" key="1">
    <source>
        <dbReference type="Pfam" id="PF12299"/>
    </source>
</evidence>
<evidence type="ECO:0000313" key="2">
    <source>
        <dbReference type="EMBL" id="AIU41286.1"/>
    </source>
</evidence>